<dbReference type="Proteomes" id="UP000502929">
    <property type="component" value="Segment"/>
</dbReference>
<gene>
    <name evidence="2" type="ORF">24149LASTA_00066</name>
</gene>
<reference evidence="2 3" key="1">
    <citation type="submission" date="2020-03" db="EMBL/GenBank/DDBJ databases">
        <authorList>
            <person name="Kojic M."/>
            <person name="Vukotic G."/>
        </authorList>
    </citation>
    <scope>NUCLEOTIDE SEQUENCE [LARGE SCALE GENOMIC DNA]</scope>
</reference>
<protein>
    <submittedName>
        <fullName evidence="2">Uncharacterized protein</fullName>
    </submittedName>
</protein>
<evidence type="ECO:0000256" key="1">
    <source>
        <dbReference type="SAM" id="Coils"/>
    </source>
</evidence>
<organism evidence="2 3">
    <name type="scientific">Klebsiella phage LASTA</name>
    <dbReference type="NCBI Taxonomy" id="2723758"/>
    <lineage>
        <taxon>Viruses</taxon>
        <taxon>Duplodnaviria</taxon>
        <taxon>Heunggongvirae</taxon>
        <taxon>Uroviricota</taxon>
        <taxon>Caudoviricetes</taxon>
        <taxon>Lastavirus</taxon>
        <taxon>Lastavirus lasta</taxon>
    </lineage>
</organism>
<keyword evidence="3" id="KW-1185">Reference proteome</keyword>
<evidence type="ECO:0000313" key="2">
    <source>
        <dbReference type="EMBL" id="QIW86693.1"/>
    </source>
</evidence>
<dbReference type="EMBL" id="MT251347">
    <property type="protein sequence ID" value="QIW86693.1"/>
    <property type="molecule type" value="Genomic_DNA"/>
</dbReference>
<keyword evidence="1" id="KW-0175">Coiled coil</keyword>
<sequence length="174" mass="20224">MLMGTAISGGSLGRFISACFAARRSTATVDTIGPGAGRRQSHRAVTRIRRSVNGMTLLIPMMKCQGLLMDERKQYVNELYFKMARERRQLLQQVGRLQRQVKDLEERLECYGTEQSTIPPIQITFQVREWMVEYGLPWEVFYCYDHKQWVDELDNSLPYFCDNRCPGCRGEDKK</sequence>
<name>A0A6H0X3J4_9CAUD</name>
<feature type="coiled-coil region" evidence="1">
    <location>
        <begin position="87"/>
        <end position="114"/>
    </location>
</feature>
<accession>A0A6H0X3J4</accession>
<evidence type="ECO:0000313" key="3">
    <source>
        <dbReference type="Proteomes" id="UP000502929"/>
    </source>
</evidence>
<proteinExistence type="predicted"/>